<feature type="coiled-coil region" evidence="4">
    <location>
        <begin position="977"/>
        <end position="1019"/>
    </location>
</feature>
<reference evidence="8" key="2">
    <citation type="submission" date="2015-01" db="EMBL/GenBank/DDBJ databases">
        <title>Evolutionary Origins and Diversification of the Mycorrhizal Mutualists.</title>
        <authorList>
            <consortium name="DOE Joint Genome Institute"/>
            <consortium name="Mycorrhizal Genomics Consortium"/>
            <person name="Kohler A."/>
            <person name="Kuo A."/>
            <person name="Nagy L.G."/>
            <person name="Floudas D."/>
            <person name="Copeland A."/>
            <person name="Barry K.W."/>
            <person name="Cichocki N."/>
            <person name="Veneault-Fourrey C."/>
            <person name="LaButti K."/>
            <person name="Lindquist E.A."/>
            <person name="Lipzen A."/>
            <person name="Lundell T."/>
            <person name="Morin E."/>
            <person name="Murat C."/>
            <person name="Riley R."/>
            <person name="Ohm R."/>
            <person name="Sun H."/>
            <person name="Tunlid A."/>
            <person name="Henrissat B."/>
            <person name="Grigoriev I.V."/>
            <person name="Hibbett D.S."/>
            <person name="Martin F."/>
        </authorList>
    </citation>
    <scope>NUCLEOTIDE SEQUENCE [LARGE SCALE GENOMIC DNA]</scope>
    <source>
        <strain evidence="8">Marx 270</strain>
    </source>
</reference>
<evidence type="ECO:0000313" key="7">
    <source>
        <dbReference type="EMBL" id="KIO13052.1"/>
    </source>
</evidence>
<feature type="compositionally biased region" description="Low complexity" evidence="5">
    <location>
        <begin position="1433"/>
        <end position="1447"/>
    </location>
</feature>
<feature type="compositionally biased region" description="Polar residues" evidence="5">
    <location>
        <begin position="1452"/>
        <end position="1507"/>
    </location>
</feature>
<organism evidence="7 8">
    <name type="scientific">Pisolithus tinctorius Marx 270</name>
    <dbReference type="NCBI Taxonomy" id="870435"/>
    <lineage>
        <taxon>Eukaryota</taxon>
        <taxon>Fungi</taxon>
        <taxon>Dikarya</taxon>
        <taxon>Basidiomycota</taxon>
        <taxon>Agaricomycotina</taxon>
        <taxon>Agaricomycetes</taxon>
        <taxon>Agaricomycetidae</taxon>
        <taxon>Boletales</taxon>
        <taxon>Sclerodermatineae</taxon>
        <taxon>Pisolithaceae</taxon>
        <taxon>Pisolithus</taxon>
    </lineage>
</organism>
<dbReference type="Pfam" id="PF02187">
    <property type="entry name" value="GAS2"/>
    <property type="match status" value="1"/>
</dbReference>
<feature type="region of interest" description="Disordered" evidence="5">
    <location>
        <begin position="1273"/>
        <end position="1298"/>
    </location>
</feature>
<feature type="region of interest" description="Disordered" evidence="5">
    <location>
        <begin position="1035"/>
        <end position="1101"/>
    </location>
</feature>
<evidence type="ECO:0000313" key="8">
    <source>
        <dbReference type="Proteomes" id="UP000054217"/>
    </source>
</evidence>
<evidence type="ECO:0000259" key="6">
    <source>
        <dbReference type="PROSITE" id="PS51460"/>
    </source>
</evidence>
<feature type="compositionally biased region" description="Polar residues" evidence="5">
    <location>
        <begin position="1532"/>
        <end position="1544"/>
    </location>
</feature>
<feature type="compositionally biased region" description="Low complexity" evidence="5">
    <location>
        <begin position="1358"/>
        <end position="1380"/>
    </location>
</feature>
<feature type="compositionally biased region" description="Basic and acidic residues" evidence="5">
    <location>
        <begin position="1049"/>
        <end position="1078"/>
    </location>
</feature>
<dbReference type="InterPro" id="IPR036534">
    <property type="entry name" value="GAR_dom_sf"/>
</dbReference>
<sequence>MCSDTEAVHTLAPTPDIASGTLPPVIPHQAFGGSEVPAAVSEDACNPQVSEEETLESHEVIELQAFSERKAWIEEKIKFLESLPPIEVFVGIDALRSSAEVIPGLPTRHQVEEWLAEHDRIEKETEIFDSGELRKLRKFTKAATQRHLSPEDTDLIELTLTTIFELDKLLHLLRDRSENLDLLDVRLTWEEQRTAAWSDLRKIFADIETFLVTRARWSPSIYEVMTKHEEKPSARRGSVASMASDTSATFGAGFSRSARFKLAELLSRDAAQIAGKISSLRHGRIASAGKALDKLIENSRKPVPEELLDEQDKLEEKGINDMEDVGRFVMSIVSQWRKADELYVETVKDRSAAQNLMEEIETARLYHPTPRQSGSFISRADTLVKRLALRGNPFLDSSLFPRPTHSLFLEQESFNEKLVQSLSSDLFSTRELVSKVESLAREYRAGYEAVKEIDTLSQRVEESLSLSRSVVHRLSNGVDASDGDGSPPDLSMRHCLEPTAHAAFLTLLPSIFQDADQAKTTITTLTNRYQLALLNLARPGIDPTFKQNASTPLNTLLTAHNEILAVVSETNTRVGRLRLVRRVWSMMGKLKKSLQNIQQDLAEIMVKERWTQRMDITEPLTPKTPEAELPSACPTLSDISSRIETIRHTLSHDIEEPLSSLFGSLEQPLSDFLVRTSTDLIERLDNLKEMIPFVGAIQSQSSTMASIQEDVHDLQVKIEDLRIRYDVAIEEILAGDVSNDTLMEEQLHLQADADSLREGVRAFTDGVVQRVHFVSRGPYSETFSKIFPRKKSSLTDIFVGSELAPMIDCPFTPGSLDDAVRADCNSFTMRLAGELESLDRKAGDLKLVCMAKVVDAGVASASEDIRGVYRELEELRSTLSSVSHAVEKLERIQMLSQDVERHASRHRSRLFHSLSLIRDCLRQMEMVSSPRATHEQLLTSRRRAVDDLELKVNTWGDRAAVLLGEISESLLMETRRLEAIRMQREREAEERRQREQEEKERLAEQARILEERRLEEERKVHERLALEEAERLAQEQLARESAEGQAHGRPADEEAKIEAQEQAAHGRTEKDAGERLASEETAVEGFTRNEGGPSNQFQEPDLSMSLDSENEKVLHDTMDHGLQSRVHQTSSPKKAPFSSICDDEDVFGPSVVPSLSPTKADRTDELYTRIVSLRKRLRSIGINEVARPPATNASSLRLPTLEQYGKMNARFTSILSEAAELPARCTSPVSDLELRSLRTEVEASEELLQRIRQLADLADAANRADNSLSDLLEHIDSYPSPPAGPLSSPHISNPHLPPEEQLSARIGFTRRGVTQVTTYLEPVNDDTRAVAEHDRVRQTWTELEEMANDRINGRKSRPSSVLSTSRNSSISSRSSHSAVSTPKSGPSNHQRKASGYSSLSVKGTPRNSFLTPSLPSSRRAVSGSSDTGRRPSSKLSMLSAASSRSVSGPIGQRSTPTTSSLYNSTFASRQRTASLSSNAPTPTPQPSLSTRPRAQTRSRASPTPSELSSNSRSTHHRSSSSMSTWSRAPRQSFPSSNRIQTPPRKTQPAPKKAYVANPQNKLDVAVGDVVNKLPVNINVEVVADTWQDQSGKYWIGDQEPKLCFCRILRSQTVMVRVGGGWQELSKFIKDHFADVFRIMPPESPSRLGSPRLGIREERWISSATLLEAPEIITSPPRTPEPRCNPIPSFILSTPSGHSPHSVKSTPSSGSPLAPLQFLRRAAPDATSIRPVTPSKPPTHRPRSTIPNTPARRTVWRP</sequence>
<keyword evidence="3" id="KW-0206">Cytoskeleton</keyword>
<keyword evidence="8" id="KW-1185">Reference proteome</keyword>
<dbReference type="Gene3D" id="3.30.920.20">
    <property type="entry name" value="Gas2-like domain"/>
    <property type="match status" value="1"/>
</dbReference>
<comment type="subcellular location">
    <subcellularLocation>
        <location evidence="1">Cytoplasm</location>
        <location evidence="1">Cytoskeleton</location>
    </subcellularLocation>
</comment>
<feature type="coiled-coil region" evidence="4">
    <location>
        <begin position="704"/>
        <end position="731"/>
    </location>
</feature>
<name>A0A0C3KU13_PISTI</name>
<dbReference type="STRING" id="870435.A0A0C3KU13"/>
<protein>
    <recommendedName>
        <fullName evidence="6">GAR domain-containing protein</fullName>
    </recommendedName>
</protein>
<evidence type="ECO:0000256" key="5">
    <source>
        <dbReference type="SAM" id="MobiDB-lite"/>
    </source>
</evidence>
<feature type="compositionally biased region" description="Polar residues" evidence="5">
    <location>
        <begin position="1691"/>
        <end position="1710"/>
    </location>
</feature>
<reference evidence="7 8" key="1">
    <citation type="submission" date="2014-04" db="EMBL/GenBank/DDBJ databases">
        <authorList>
            <consortium name="DOE Joint Genome Institute"/>
            <person name="Kuo A."/>
            <person name="Kohler A."/>
            <person name="Costa M.D."/>
            <person name="Nagy L.G."/>
            <person name="Floudas D."/>
            <person name="Copeland A."/>
            <person name="Barry K.W."/>
            <person name="Cichocki N."/>
            <person name="Veneault-Fourrey C."/>
            <person name="LaButti K."/>
            <person name="Lindquist E.A."/>
            <person name="Lipzen A."/>
            <person name="Lundell T."/>
            <person name="Morin E."/>
            <person name="Murat C."/>
            <person name="Sun H."/>
            <person name="Tunlid A."/>
            <person name="Henrissat B."/>
            <person name="Grigoriev I.V."/>
            <person name="Hibbett D.S."/>
            <person name="Martin F."/>
            <person name="Nordberg H.P."/>
            <person name="Cantor M.N."/>
            <person name="Hua S.X."/>
        </authorList>
    </citation>
    <scope>NUCLEOTIDE SEQUENCE [LARGE SCALE GENOMIC DNA]</scope>
    <source>
        <strain evidence="7 8">Marx 270</strain>
    </source>
</reference>
<dbReference type="GO" id="GO:0008017">
    <property type="term" value="F:microtubule binding"/>
    <property type="evidence" value="ECO:0007669"/>
    <property type="project" value="InterPro"/>
</dbReference>
<dbReference type="InParanoid" id="A0A0C3KU13"/>
<evidence type="ECO:0000256" key="1">
    <source>
        <dbReference type="ARBA" id="ARBA00004245"/>
    </source>
</evidence>
<dbReference type="EMBL" id="KN831947">
    <property type="protein sequence ID" value="KIO13052.1"/>
    <property type="molecule type" value="Genomic_DNA"/>
</dbReference>
<dbReference type="OrthoDB" id="10017054at2759"/>
<feature type="coiled-coil region" evidence="4">
    <location>
        <begin position="1234"/>
        <end position="1264"/>
    </location>
</feature>
<evidence type="ECO:0000256" key="2">
    <source>
        <dbReference type="ARBA" id="ARBA00022490"/>
    </source>
</evidence>
<dbReference type="HOGENOM" id="CLU_002695_0_0_1"/>
<feature type="compositionally biased region" description="Polar residues" evidence="5">
    <location>
        <begin position="1395"/>
        <end position="1416"/>
    </location>
</feature>
<dbReference type="SMART" id="SM00243">
    <property type="entry name" value="GAS2"/>
    <property type="match status" value="1"/>
</dbReference>
<dbReference type="GO" id="GO:0005856">
    <property type="term" value="C:cytoskeleton"/>
    <property type="evidence" value="ECO:0007669"/>
    <property type="project" value="UniProtKB-SubCell"/>
</dbReference>
<keyword evidence="4" id="KW-0175">Coiled coil</keyword>
<feature type="coiled-coil region" evidence="4">
    <location>
        <begin position="858"/>
        <end position="892"/>
    </location>
</feature>
<accession>A0A0C3KU13</accession>
<evidence type="ECO:0000256" key="4">
    <source>
        <dbReference type="SAM" id="Coils"/>
    </source>
</evidence>
<feature type="region of interest" description="Disordered" evidence="5">
    <location>
        <begin position="1347"/>
        <end position="1556"/>
    </location>
</feature>
<dbReference type="InterPro" id="IPR003108">
    <property type="entry name" value="GAR_dom"/>
</dbReference>
<dbReference type="PROSITE" id="PS51460">
    <property type="entry name" value="GAR"/>
    <property type="match status" value="1"/>
</dbReference>
<proteinExistence type="predicted"/>
<evidence type="ECO:0000256" key="3">
    <source>
        <dbReference type="ARBA" id="ARBA00023212"/>
    </source>
</evidence>
<feature type="region of interest" description="Disordered" evidence="5">
    <location>
        <begin position="1691"/>
        <end position="1757"/>
    </location>
</feature>
<dbReference type="SUPFAM" id="SSF143575">
    <property type="entry name" value="GAS2 domain-like"/>
    <property type="match status" value="1"/>
</dbReference>
<gene>
    <name evidence="7" type="ORF">M404DRAFT_994007</name>
</gene>
<feature type="domain" description="GAR" evidence="6">
    <location>
        <begin position="1557"/>
        <end position="1635"/>
    </location>
</feature>
<dbReference type="Proteomes" id="UP000054217">
    <property type="component" value="Unassembled WGS sequence"/>
</dbReference>
<keyword evidence="2" id="KW-0963">Cytoplasm</keyword>